<accession>W4JYE8</accession>
<evidence type="ECO:0000313" key="3">
    <source>
        <dbReference type="Proteomes" id="UP000030671"/>
    </source>
</evidence>
<feature type="transmembrane region" description="Helical" evidence="1">
    <location>
        <begin position="6"/>
        <end position="26"/>
    </location>
</feature>
<protein>
    <submittedName>
        <fullName evidence="2">Uncharacterized protein</fullName>
    </submittedName>
</protein>
<dbReference type="InParanoid" id="W4JYE8"/>
<reference evidence="2 3" key="1">
    <citation type="journal article" date="2012" name="New Phytol.">
        <title>Insight into trade-off between wood decay and parasitism from the genome of a fungal forest pathogen.</title>
        <authorList>
            <person name="Olson A."/>
            <person name="Aerts A."/>
            <person name="Asiegbu F."/>
            <person name="Belbahri L."/>
            <person name="Bouzid O."/>
            <person name="Broberg A."/>
            <person name="Canback B."/>
            <person name="Coutinho P.M."/>
            <person name="Cullen D."/>
            <person name="Dalman K."/>
            <person name="Deflorio G."/>
            <person name="van Diepen L.T."/>
            <person name="Dunand C."/>
            <person name="Duplessis S."/>
            <person name="Durling M."/>
            <person name="Gonthier P."/>
            <person name="Grimwood J."/>
            <person name="Fossdal C.G."/>
            <person name="Hansson D."/>
            <person name="Henrissat B."/>
            <person name="Hietala A."/>
            <person name="Himmelstrand K."/>
            <person name="Hoffmeister D."/>
            <person name="Hogberg N."/>
            <person name="James T.Y."/>
            <person name="Karlsson M."/>
            <person name="Kohler A."/>
            <person name="Kues U."/>
            <person name="Lee Y.H."/>
            <person name="Lin Y.C."/>
            <person name="Lind M."/>
            <person name="Lindquist E."/>
            <person name="Lombard V."/>
            <person name="Lucas S."/>
            <person name="Lunden K."/>
            <person name="Morin E."/>
            <person name="Murat C."/>
            <person name="Park J."/>
            <person name="Raffaello T."/>
            <person name="Rouze P."/>
            <person name="Salamov A."/>
            <person name="Schmutz J."/>
            <person name="Solheim H."/>
            <person name="Stahlberg J."/>
            <person name="Velez H."/>
            <person name="de Vries R.P."/>
            <person name="Wiebenga A."/>
            <person name="Woodward S."/>
            <person name="Yakovlev I."/>
            <person name="Garbelotto M."/>
            <person name="Martin F."/>
            <person name="Grigoriev I.V."/>
            <person name="Stenlid J."/>
        </authorList>
    </citation>
    <scope>NUCLEOTIDE SEQUENCE [LARGE SCALE GENOMIC DNA]</scope>
    <source>
        <strain evidence="2 3">TC 32-1</strain>
    </source>
</reference>
<keyword evidence="1" id="KW-0472">Membrane</keyword>
<sequence>MSKDDFMAAIDAFRLFGVLLYLSILLSKFGMLSVKTATLCSIFVSYIPSSFSSIERLGPTRASTLATN</sequence>
<dbReference type="EMBL" id="KI925462">
    <property type="protein sequence ID" value="ETW78474.1"/>
    <property type="molecule type" value="Genomic_DNA"/>
</dbReference>
<dbReference type="KEGG" id="hir:HETIRDRAFT_421185"/>
<keyword evidence="1" id="KW-0812">Transmembrane</keyword>
<dbReference type="AlphaFoldDB" id="W4JYE8"/>
<keyword evidence="1" id="KW-1133">Transmembrane helix</keyword>
<name>W4JYE8_HETIT</name>
<dbReference type="HOGENOM" id="CLU_2794253_0_0_1"/>
<gene>
    <name evidence="2" type="ORF">HETIRDRAFT_421185</name>
</gene>
<evidence type="ECO:0000313" key="2">
    <source>
        <dbReference type="EMBL" id="ETW78474.1"/>
    </source>
</evidence>
<evidence type="ECO:0000256" key="1">
    <source>
        <dbReference type="SAM" id="Phobius"/>
    </source>
</evidence>
<dbReference type="RefSeq" id="XP_009550439.1">
    <property type="nucleotide sequence ID" value="XM_009552144.1"/>
</dbReference>
<dbReference type="Proteomes" id="UP000030671">
    <property type="component" value="Unassembled WGS sequence"/>
</dbReference>
<proteinExistence type="predicted"/>
<dbReference type="GeneID" id="20673706"/>
<keyword evidence="3" id="KW-1185">Reference proteome</keyword>
<organism evidence="2 3">
    <name type="scientific">Heterobasidion irregulare (strain TC 32-1)</name>
    <dbReference type="NCBI Taxonomy" id="747525"/>
    <lineage>
        <taxon>Eukaryota</taxon>
        <taxon>Fungi</taxon>
        <taxon>Dikarya</taxon>
        <taxon>Basidiomycota</taxon>
        <taxon>Agaricomycotina</taxon>
        <taxon>Agaricomycetes</taxon>
        <taxon>Russulales</taxon>
        <taxon>Bondarzewiaceae</taxon>
        <taxon>Heterobasidion</taxon>
        <taxon>Heterobasidion annosum species complex</taxon>
    </lineage>
</organism>